<comment type="caution">
    <text evidence="2">The sequence shown here is derived from an EMBL/GenBank/DDBJ whole genome shotgun (WGS) entry which is preliminary data.</text>
</comment>
<dbReference type="EMBL" id="SJPG01000001">
    <property type="protein sequence ID" value="TWT63035.1"/>
    <property type="molecule type" value="Genomic_DNA"/>
</dbReference>
<keyword evidence="1" id="KW-0812">Transmembrane</keyword>
<organism evidence="2 3">
    <name type="scientific">Rubinisphaera italica</name>
    <dbReference type="NCBI Taxonomy" id="2527969"/>
    <lineage>
        <taxon>Bacteria</taxon>
        <taxon>Pseudomonadati</taxon>
        <taxon>Planctomycetota</taxon>
        <taxon>Planctomycetia</taxon>
        <taxon>Planctomycetales</taxon>
        <taxon>Planctomycetaceae</taxon>
        <taxon>Rubinisphaera</taxon>
    </lineage>
</organism>
<evidence type="ECO:0000313" key="2">
    <source>
        <dbReference type="EMBL" id="TWT63035.1"/>
    </source>
</evidence>
<evidence type="ECO:0000313" key="3">
    <source>
        <dbReference type="Proteomes" id="UP000316095"/>
    </source>
</evidence>
<sequence length="130" mass="15349">MKFVHNRRNLILAVITISFVLVMPVIVYVFLQMIWFEPVRVYAEAQSRSEAVFAEQEWNGYPAWYHYDSRARFTCPELNDENVSLLYPIIHRVEGLQYIELNETSLSPEGVAAMKKEFPNCHIRFQGSWF</sequence>
<keyword evidence="1" id="KW-1133">Transmembrane helix</keyword>
<dbReference type="Proteomes" id="UP000316095">
    <property type="component" value="Unassembled WGS sequence"/>
</dbReference>
<keyword evidence="1" id="KW-0472">Membrane</keyword>
<dbReference type="RefSeq" id="WP_146504830.1">
    <property type="nucleotide sequence ID" value="NZ_SJPG01000001.1"/>
</dbReference>
<dbReference type="OrthoDB" id="9842039at2"/>
<accession>A0A5C5XLL7</accession>
<feature type="transmembrane region" description="Helical" evidence="1">
    <location>
        <begin position="12"/>
        <end position="36"/>
    </location>
</feature>
<keyword evidence="3" id="KW-1185">Reference proteome</keyword>
<protein>
    <submittedName>
        <fullName evidence="2">Uncharacterized protein</fullName>
    </submittedName>
</protein>
<evidence type="ECO:0000256" key="1">
    <source>
        <dbReference type="SAM" id="Phobius"/>
    </source>
</evidence>
<reference evidence="2 3" key="1">
    <citation type="submission" date="2019-02" db="EMBL/GenBank/DDBJ databases">
        <title>Deep-cultivation of Planctomycetes and their phenomic and genomic characterization uncovers novel biology.</title>
        <authorList>
            <person name="Wiegand S."/>
            <person name="Jogler M."/>
            <person name="Boedeker C."/>
            <person name="Pinto D."/>
            <person name="Vollmers J."/>
            <person name="Rivas-Marin E."/>
            <person name="Kohn T."/>
            <person name="Peeters S.H."/>
            <person name="Heuer A."/>
            <person name="Rast P."/>
            <person name="Oberbeckmann S."/>
            <person name="Bunk B."/>
            <person name="Jeske O."/>
            <person name="Meyerdierks A."/>
            <person name="Storesund J.E."/>
            <person name="Kallscheuer N."/>
            <person name="Luecker S."/>
            <person name="Lage O.M."/>
            <person name="Pohl T."/>
            <person name="Merkel B.J."/>
            <person name="Hornburger P."/>
            <person name="Mueller R.-W."/>
            <person name="Bruemmer F."/>
            <person name="Labrenz M."/>
            <person name="Spormann A.M."/>
            <person name="Op Den Camp H."/>
            <person name="Overmann J."/>
            <person name="Amann R."/>
            <person name="Jetten M.S.M."/>
            <person name="Mascher T."/>
            <person name="Medema M.H."/>
            <person name="Devos D.P."/>
            <person name="Kaster A.-K."/>
            <person name="Ovreas L."/>
            <person name="Rohde M."/>
            <person name="Galperin M.Y."/>
            <person name="Jogler C."/>
        </authorList>
    </citation>
    <scope>NUCLEOTIDE SEQUENCE [LARGE SCALE GENOMIC DNA]</scope>
    <source>
        <strain evidence="2 3">Pan54</strain>
    </source>
</reference>
<gene>
    <name evidence="2" type="ORF">Pan54_37860</name>
</gene>
<name>A0A5C5XLL7_9PLAN</name>
<proteinExistence type="predicted"/>
<dbReference type="AlphaFoldDB" id="A0A5C5XLL7"/>